<dbReference type="RefSeq" id="WP_183724733.1">
    <property type="nucleotide sequence ID" value="NZ_JACHBW010000008.1"/>
</dbReference>
<name>A0A7W9TXL6_9BURK</name>
<proteinExistence type="predicted"/>
<dbReference type="Proteomes" id="UP000571554">
    <property type="component" value="Unassembled WGS sequence"/>
</dbReference>
<organism evidence="1 2">
    <name type="scientific">Paraburkholderia bannensis</name>
    <dbReference type="NCBI Taxonomy" id="765414"/>
    <lineage>
        <taxon>Bacteria</taxon>
        <taxon>Pseudomonadati</taxon>
        <taxon>Pseudomonadota</taxon>
        <taxon>Betaproteobacteria</taxon>
        <taxon>Burkholderiales</taxon>
        <taxon>Burkholderiaceae</taxon>
        <taxon>Paraburkholderia</taxon>
    </lineage>
</organism>
<evidence type="ECO:0000313" key="1">
    <source>
        <dbReference type="EMBL" id="MBB6103219.1"/>
    </source>
</evidence>
<dbReference type="AlphaFoldDB" id="A0A7W9TXL6"/>
<gene>
    <name evidence="1" type="ORF">F4827_003074</name>
</gene>
<protein>
    <submittedName>
        <fullName evidence="1">Uncharacterized protein</fullName>
    </submittedName>
</protein>
<dbReference type="EMBL" id="JACHBW010000008">
    <property type="protein sequence ID" value="MBB6103219.1"/>
    <property type="molecule type" value="Genomic_DNA"/>
</dbReference>
<comment type="caution">
    <text evidence="1">The sequence shown here is derived from an EMBL/GenBank/DDBJ whole genome shotgun (WGS) entry which is preliminary data.</text>
</comment>
<evidence type="ECO:0000313" key="2">
    <source>
        <dbReference type="Proteomes" id="UP000571554"/>
    </source>
</evidence>
<sequence length="207" mass="23393">MKHFNETHGHTKDDGQTTEYSIWCAMKARCHRVGSSGYEKYGAKGISVCDRWRHSFEDFLVDMGPRPGPEYSIDRFPDCNGNYEPGNCRWATLLEQANNKTTNRLIELDGATKTLAQWARASGIDADVIALRIDKHGWEAREAIFTPVRRATSGLKGIYYQAARRKWNVRFTSNAVLYDLGRFETLLDAASALLGNTSRNAREGVKQ</sequence>
<keyword evidence="2" id="KW-1185">Reference proteome</keyword>
<accession>A0A7W9TXL6</accession>
<reference evidence="1 2" key="1">
    <citation type="submission" date="2020-08" db="EMBL/GenBank/DDBJ databases">
        <title>Above-ground endophytic microbial communities from plants in different locations in the United States.</title>
        <authorList>
            <person name="Frank C."/>
        </authorList>
    </citation>
    <scope>NUCLEOTIDE SEQUENCE [LARGE SCALE GENOMIC DNA]</scope>
    <source>
        <strain evidence="1 2">WP4_2_2</strain>
    </source>
</reference>